<feature type="binding site" evidence="2">
    <location>
        <begin position="108"/>
        <end position="109"/>
    </location>
    <ligand>
        <name>S-adenosyl-L-methionine</name>
        <dbReference type="ChEBI" id="CHEBI:59789"/>
    </ligand>
</feature>
<organism evidence="5 6">
    <name type="scientific">Streptomyces mobaraensis</name>
    <name type="common">Streptoverticillium mobaraense</name>
    <dbReference type="NCBI Taxonomy" id="35621"/>
    <lineage>
        <taxon>Bacteria</taxon>
        <taxon>Bacillati</taxon>
        <taxon>Actinomycetota</taxon>
        <taxon>Actinomycetes</taxon>
        <taxon>Kitasatosporales</taxon>
        <taxon>Streptomycetaceae</taxon>
        <taxon>Streptomyces</taxon>
    </lineage>
</organism>
<dbReference type="Gene3D" id="3.40.50.150">
    <property type="entry name" value="Vaccinia Virus protein VP39"/>
    <property type="match status" value="1"/>
</dbReference>
<dbReference type="InterPro" id="IPR048647">
    <property type="entry name" value="RlmA_N"/>
</dbReference>
<keyword evidence="2" id="KW-0949">S-adenosyl-L-methionine</keyword>
<evidence type="ECO:0000313" key="6">
    <source>
        <dbReference type="Proteomes" id="UP000327000"/>
    </source>
</evidence>
<feature type="domain" description="23S rRNA (guanine(745)-N(1))-methyltransferase N-terminal" evidence="4">
    <location>
        <begin position="19"/>
        <end position="53"/>
    </location>
</feature>
<dbReference type="RefSeq" id="WP_152265385.1">
    <property type="nucleotide sequence ID" value="NZ_VOKX01000108.1"/>
</dbReference>
<sequence length="287" mass="30050">MPALPVAPEARLRLLDVLACPHCGERLVLADGSVRCAGRHSFDVARQGYVGLLTGNMRAGSADTADMVRARTAFLGAGHYAPLAGALAGAVAPHCPDGGTLLDAGAGTGYYLAAALDALPGAVGLGLDASKYALRQAARAHSRAWAATWDVWRPLPVRGGSVDVVLNVFAPRNGGEFHRVLRPGGALVVVTPTARHLAGLRESLGLLAVDADKEDRLRRTLGDRFEAVDAGTHEHTVVLSAEDVMNLVLMGPSARHVTPDELRERVTALAQPLSVTVSCLVSVYRAV</sequence>
<keyword evidence="1" id="KW-0862">Zinc</keyword>
<evidence type="ECO:0000259" key="3">
    <source>
        <dbReference type="Pfam" id="PF13649"/>
    </source>
</evidence>
<proteinExistence type="predicted"/>
<gene>
    <name evidence="5" type="ORF">FRZ00_27385</name>
</gene>
<feature type="binding site" evidence="2">
    <location>
        <position position="80"/>
    </location>
    <ligand>
        <name>S-adenosyl-L-methionine</name>
        <dbReference type="ChEBI" id="CHEBI:59789"/>
    </ligand>
</feature>
<evidence type="ECO:0000259" key="4">
    <source>
        <dbReference type="Pfam" id="PF21302"/>
    </source>
</evidence>
<dbReference type="InterPro" id="IPR041698">
    <property type="entry name" value="Methyltransf_25"/>
</dbReference>
<dbReference type="InterPro" id="IPR016718">
    <property type="entry name" value="rRNA_m1G-MeTrfase_A_prd"/>
</dbReference>
<dbReference type="PIRSF" id="PIRSF018249">
    <property type="entry name" value="MyrA_prd"/>
    <property type="match status" value="1"/>
</dbReference>
<dbReference type="AlphaFoldDB" id="A0A5N5W2J5"/>
<keyword evidence="1" id="KW-0479">Metal-binding</keyword>
<keyword evidence="5" id="KW-0489">Methyltransferase</keyword>
<feature type="binding site" evidence="1">
    <location>
        <position position="36"/>
    </location>
    <ligand>
        <name>Zn(2+)</name>
        <dbReference type="ChEBI" id="CHEBI:29105"/>
    </ligand>
</feature>
<accession>A0A5N5W2J5</accession>
<protein>
    <submittedName>
        <fullName evidence="5">Methyltransferase domain-containing protein</fullName>
    </submittedName>
</protein>
<dbReference type="InterPro" id="IPR050508">
    <property type="entry name" value="Methyltransf_Superfamily"/>
</dbReference>
<feature type="binding site" evidence="1">
    <location>
        <position position="23"/>
    </location>
    <ligand>
        <name>Zn(2+)</name>
        <dbReference type="ChEBI" id="CHEBI:29105"/>
    </ligand>
</feature>
<feature type="binding site" evidence="2">
    <location>
        <position position="196"/>
    </location>
    <ligand>
        <name>S-adenosyl-L-methionine</name>
        <dbReference type="ChEBI" id="CHEBI:59789"/>
    </ligand>
</feature>
<feature type="binding site" evidence="1">
    <location>
        <position position="20"/>
    </location>
    <ligand>
        <name>Zn(2+)</name>
        <dbReference type="ChEBI" id="CHEBI:29105"/>
    </ligand>
</feature>
<evidence type="ECO:0000313" key="5">
    <source>
        <dbReference type="EMBL" id="KAB7835350.1"/>
    </source>
</evidence>
<keyword evidence="6" id="KW-1185">Reference proteome</keyword>
<keyword evidence="5" id="KW-0808">Transferase</keyword>
<dbReference type="PANTHER" id="PTHR42912">
    <property type="entry name" value="METHYLTRANSFERASE"/>
    <property type="match status" value="1"/>
</dbReference>
<dbReference type="GO" id="GO:0008168">
    <property type="term" value="F:methyltransferase activity"/>
    <property type="evidence" value="ECO:0007669"/>
    <property type="project" value="UniProtKB-KW"/>
</dbReference>
<dbReference type="Pfam" id="PF13649">
    <property type="entry name" value="Methyltransf_25"/>
    <property type="match status" value="1"/>
</dbReference>
<dbReference type="GO" id="GO:0046872">
    <property type="term" value="F:metal ion binding"/>
    <property type="evidence" value="ECO:0007669"/>
    <property type="project" value="UniProtKB-KW"/>
</dbReference>
<dbReference type="CDD" id="cd02440">
    <property type="entry name" value="AdoMet_MTases"/>
    <property type="match status" value="1"/>
</dbReference>
<feature type="binding site" evidence="1">
    <location>
        <position position="40"/>
    </location>
    <ligand>
        <name>Zn(2+)</name>
        <dbReference type="ChEBI" id="CHEBI:29105"/>
    </ligand>
</feature>
<dbReference type="EMBL" id="VOKX01000108">
    <property type="protein sequence ID" value="KAB7835350.1"/>
    <property type="molecule type" value="Genomic_DNA"/>
</dbReference>
<dbReference type="InterPro" id="IPR029063">
    <property type="entry name" value="SAM-dependent_MTases_sf"/>
</dbReference>
<evidence type="ECO:0000256" key="1">
    <source>
        <dbReference type="PIRSR" id="PIRSR018249-1"/>
    </source>
</evidence>
<feature type="domain" description="Methyltransferase" evidence="3">
    <location>
        <begin position="102"/>
        <end position="185"/>
    </location>
</feature>
<reference evidence="5 6" key="1">
    <citation type="journal article" date="2019" name="Microb. Cell Fact.">
        <title>Exploring novel herbicidin analogues by transcriptional regulator overexpression and MS/MS molecular networking.</title>
        <authorList>
            <person name="Shi Y."/>
            <person name="Gu R."/>
            <person name="Li Y."/>
            <person name="Wang X."/>
            <person name="Ren W."/>
            <person name="Li X."/>
            <person name="Wang L."/>
            <person name="Xie Y."/>
            <person name="Hong B."/>
        </authorList>
    </citation>
    <scope>NUCLEOTIDE SEQUENCE [LARGE SCALE GENOMIC DNA]</scope>
    <source>
        <strain evidence="5 6">US-43</strain>
    </source>
</reference>
<comment type="caution">
    <text evidence="5">The sequence shown here is derived from an EMBL/GenBank/DDBJ whole genome shotgun (WGS) entry which is preliminary data.</text>
</comment>
<dbReference type="Proteomes" id="UP000327000">
    <property type="component" value="Unassembled WGS sequence"/>
</dbReference>
<dbReference type="SUPFAM" id="SSF53335">
    <property type="entry name" value="S-adenosyl-L-methionine-dependent methyltransferases"/>
    <property type="match status" value="1"/>
</dbReference>
<evidence type="ECO:0000256" key="2">
    <source>
        <dbReference type="PIRSR" id="PIRSR018249-2"/>
    </source>
</evidence>
<dbReference type="OrthoDB" id="108476at2"/>
<dbReference type="GO" id="GO:0032259">
    <property type="term" value="P:methylation"/>
    <property type="evidence" value="ECO:0007669"/>
    <property type="project" value="UniProtKB-KW"/>
</dbReference>
<name>A0A5N5W2J5_STRMB</name>
<dbReference type="Pfam" id="PF21302">
    <property type="entry name" value="Zn_ribbon_RlmA"/>
    <property type="match status" value="1"/>
</dbReference>